<dbReference type="InterPro" id="IPR027935">
    <property type="entry name" value="Di19_C"/>
</dbReference>
<dbReference type="Pfam" id="PF05605">
    <property type="entry name" value="zf-Di19"/>
    <property type="match status" value="1"/>
</dbReference>
<dbReference type="Proteomes" id="UP001159364">
    <property type="component" value="Linkage Group LG12"/>
</dbReference>
<evidence type="ECO:0000259" key="4">
    <source>
        <dbReference type="Pfam" id="PF14571"/>
    </source>
</evidence>
<dbReference type="PANTHER" id="PTHR31875">
    <property type="entry name" value="PROTEIN DEHYDRATION-INDUCED 19"/>
    <property type="match status" value="1"/>
</dbReference>
<reference evidence="5 6" key="1">
    <citation type="submission" date="2021-09" db="EMBL/GenBank/DDBJ databases">
        <title>Genomic insights and catalytic innovation underlie evolution of tropane alkaloids biosynthesis.</title>
        <authorList>
            <person name="Wang Y.-J."/>
            <person name="Tian T."/>
            <person name="Huang J.-P."/>
            <person name="Huang S.-X."/>
        </authorList>
    </citation>
    <scope>NUCLEOTIDE SEQUENCE [LARGE SCALE GENOMIC DNA]</scope>
    <source>
        <strain evidence="5">KIB-2018</strain>
        <tissue evidence="5">Leaf</tissue>
    </source>
</reference>
<feature type="region of interest" description="Disordered" evidence="2">
    <location>
        <begin position="166"/>
        <end position="192"/>
    </location>
</feature>
<dbReference type="PANTHER" id="PTHR31875:SF25">
    <property type="entry name" value="PROTEIN DEHYDRATION-INDUCED 19 HOMOLOG 2"/>
    <property type="match status" value="1"/>
</dbReference>
<evidence type="ECO:0000313" key="5">
    <source>
        <dbReference type="EMBL" id="KAJ8749416.1"/>
    </source>
</evidence>
<organism evidence="5 6">
    <name type="scientific">Erythroxylum novogranatense</name>
    <dbReference type="NCBI Taxonomy" id="1862640"/>
    <lineage>
        <taxon>Eukaryota</taxon>
        <taxon>Viridiplantae</taxon>
        <taxon>Streptophyta</taxon>
        <taxon>Embryophyta</taxon>
        <taxon>Tracheophyta</taxon>
        <taxon>Spermatophyta</taxon>
        <taxon>Magnoliopsida</taxon>
        <taxon>eudicotyledons</taxon>
        <taxon>Gunneridae</taxon>
        <taxon>Pentapetalae</taxon>
        <taxon>rosids</taxon>
        <taxon>fabids</taxon>
        <taxon>Malpighiales</taxon>
        <taxon>Erythroxylaceae</taxon>
        <taxon>Erythroxylum</taxon>
    </lineage>
</organism>
<dbReference type="AlphaFoldDB" id="A0AAV8SBM3"/>
<dbReference type="EMBL" id="JAIWQS010000012">
    <property type="protein sequence ID" value="KAJ8749416.1"/>
    <property type="molecule type" value="Genomic_DNA"/>
</dbReference>
<evidence type="ECO:0000313" key="6">
    <source>
        <dbReference type="Proteomes" id="UP001159364"/>
    </source>
</evidence>
<proteinExistence type="inferred from homology"/>
<dbReference type="InterPro" id="IPR008598">
    <property type="entry name" value="Di19_Zn-bd"/>
</dbReference>
<name>A0AAV8SBM3_9ROSI</name>
<sequence length="227" mass="25200">MENDKWSFGLSGSSRSYQSTIKALTDLCVDFEEEELGIEGDDDLGAEYPCPFCTIDFDLVELCYHIDDEHHLEANSGLQACPVCATRVGVNLVAHIQIQHGDMINSLQKLKFQQNDLHSTLSFLKKELEEEYVQSLVRVSSSTVSSSKLAPDPLLSFLCIGPSSDKSETVQSDHSNEATSEEKSSNDKVLERNVHLTPMSSKECMEKAKRSEFVQGLLLSTVFDDGL</sequence>
<dbReference type="Pfam" id="PF14571">
    <property type="entry name" value="Di19_C"/>
    <property type="match status" value="1"/>
</dbReference>
<feature type="compositionally biased region" description="Basic and acidic residues" evidence="2">
    <location>
        <begin position="174"/>
        <end position="192"/>
    </location>
</feature>
<comment type="similarity">
    <text evidence="1">Belongs to the Di19 family.</text>
</comment>
<evidence type="ECO:0000256" key="1">
    <source>
        <dbReference type="ARBA" id="ARBA00007109"/>
    </source>
</evidence>
<accession>A0AAV8SBM3</accession>
<dbReference type="InterPro" id="IPR033347">
    <property type="entry name" value="Di19"/>
</dbReference>
<comment type="caution">
    <text evidence="5">The sequence shown here is derived from an EMBL/GenBank/DDBJ whole genome shotgun (WGS) entry which is preliminary data.</text>
</comment>
<gene>
    <name evidence="5" type="ORF">K2173_025460</name>
</gene>
<evidence type="ECO:0000259" key="3">
    <source>
        <dbReference type="Pfam" id="PF05605"/>
    </source>
</evidence>
<feature type="domain" description="Di19 C-terminal" evidence="4">
    <location>
        <begin position="121"/>
        <end position="221"/>
    </location>
</feature>
<feature type="domain" description="Di19 zinc-binding" evidence="3">
    <location>
        <begin position="47"/>
        <end position="101"/>
    </location>
</feature>
<evidence type="ECO:0000256" key="2">
    <source>
        <dbReference type="SAM" id="MobiDB-lite"/>
    </source>
</evidence>
<keyword evidence="6" id="KW-1185">Reference proteome</keyword>
<protein>
    <submittedName>
        <fullName evidence="5">Uncharacterized protein</fullName>
    </submittedName>
</protein>